<evidence type="ECO:0000256" key="1">
    <source>
        <dbReference type="SAM" id="Phobius"/>
    </source>
</evidence>
<proteinExistence type="predicted"/>
<keyword evidence="1" id="KW-0812">Transmembrane</keyword>
<name>A0A7W6KDH2_9SPHI</name>
<reference evidence="2 3" key="1">
    <citation type="submission" date="2020-08" db="EMBL/GenBank/DDBJ databases">
        <title>Genomic Encyclopedia of Type Strains, Phase IV (KMG-IV): sequencing the most valuable type-strain genomes for metagenomic binning, comparative biology and taxonomic classification.</title>
        <authorList>
            <person name="Goeker M."/>
        </authorList>
    </citation>
    <scope>NUCLEOTIDE SEQUENCE [LARGE SCALE GENOMIC DNA]</scope>
    <source>
        <strain evidence="2 3">DSM 100774</strain>
    </source>
</reference>
<gene>
    <name evidence="2" type="ORF">GGQ60_002895</name>
</gene>
<feature type="transmembrane region" description="Helical" evidence="1">
    <location>
        <begin position="45"/>
        <end position="71"/>
    </location>
</feature>
<dbReference type="AlphaFoldDB" id="A0A7W6KDH2"/>
<comment type="caution">
    <text evidence="2">The sequence shown here is derived from an EMBL/GenBank/DDBJ whole genome shotgun (WGS) entry which is preliminary data.</text>
</comment>
<keyword evidence="1" id="KW-1133">Transmembrane helix</keyword>
<dbReference type="Proteomes" id="UP000532273">
    <property type="component" value="Unassembled WGS sequence"/>
</dbReference>
<protein>
    <submittedName>
        <fullName evidence="2">Uncharacterized protein</fullName>
    </submittedName>
</protein>
<sequence length="72" mass="8454">MWNWWSGFKVAMGFHLQPLVKIKIKKQSELSLKGPSKHIITFKDALIAFFILGLLIVFSQLFLHTNFIYLFL</sequence>
<evidence type="ECO:0000313" key="3">
    <source>
        <dbReference type="Proteomes" id="UP000532273"/>
    </source>
</evidence>
<keyword evidence="1" id="KW-0472">Membrane</keyword>
<evidence type="ECO:0000313" key="2">
    <source>
        <dbReference type="EMBL" id="MBB4108886.1"/>
    </source>
</evidence>
<dbReference type="EMBL" id="JACIEF010000003">
    <property type="protein sequence ID" value="MBB4108886.1"/>
    <property type="molecule type" value="Genomic_DNA"/>
</dbReference>
<accession>A0A7W6KDH2</accession>
<organism evidence="2 3">
    <name type="scientific">Pedobacter zeae</name>
    <dbReference type="NCBI Taxonomy" id="1737356"/>
    <lineage>
        <taxon>Bacteria</taxon>
        <taxon>Pseudomonadati</taxon>
        <taxon>Bacteroidota</taxon>
        <taxon>Sphingobacteriia</taxon>
        <taxon>Sphingobacteriales</taxon>
        <taxon>Sphingobacteriaceae</taxon>
        <taxon>Pedobacter</taxon>
    </lineage>
</organism>